<dbReference type="InterPro" id="IPR050640">
    <property type="entry name" value="Bact_2-comp_sensor_kinase"/>
</dbReference>
<dbReference type="STRING" id="385682.SAMN05444380_12026"/>
<sequence>MRRILKKQTEIKEGSLPVLLTAAVWLLMFVIPLLFGDFSNGINWTHIFRIWKEYSVLFLIFLINRFLLMPRLFFRGKRILYFVSIIGLIVVISTVLFLVEQHSTPRDLHPILAIPPRGPMPLKQPLPIPPEAIPPFANLFIMSILVIGFDSGILFFSKWTHAERNKLKAEKESIQNKMAFLQNQISPHFFMNTLNNIHALIDIDTEEAKEAVIKLSQMMDYMLYESQTSKISLIKELDFIRSYVDLMKLRFTDDVDIVINQPQVVPQVKIPPLLTISFIENAFKYGISYQSHSFIHIDIVTNEKQLLFKVKNSVPNTLPGNKRGSGIGIENARNRLNLIYGNQYHLTIQQDDKEHTFNVELKIPL</sequence>
<dbReference type="SUPFAM" id="SSF55874">
    <property type="entry name" value="ATPase domain of HSP90 chaperone/DNA topoisomerase II/histidine kinase"/>
    <property type="match status" value="1"/>
</dbReference>
<dbReference type="GO" id="GO:0016020">
    <property type="term" value="C:membrane"/>
    <property type="evidence" value="ECO:0007669"/>
    <property type="project" value="InterPro"/>
</dbReference>
<dbReference type="PANTHER" id="PTHR34220:SF7">
    <property type="entry name" value="SENSOR HISTIDINE KINASE YPDA"/>
    <property type="match status" value="1"/>
</dbReference>
<dbReference type="Pfam" id="PF06580">
    <property type="entry name" value="His_kinase"/>
    <property type="match status" value="1"/>
</dbReference>
<dbReference type="eggNOG" id="COG2972">
    <property type="taxonomic scope" value="Bacteria"/>
</dbReference>
<keyword evidence="4" id="KW-1185">Reference proteome</keyword>
<keyword evidence="1" id="KW-0472">Membrane</keyword>
<organism evidence="3 4">
    <name type="scientific">Thermophagus xiamenensis</name>
    <dbReference type="NCBI Taxonomy" id="385682"/>
    <lineage>
        <taxon>Bacteria</taxon>
        <taxon>Pseudomonadati</taxon>
        <taxon>Bacteroidota</taxon>
        <taxon>Bacteroidia</taxon>
        <taxon>Marinilabiliales</taxon>
        <taxon>Marinilabiliaceae</taxon>
        <taxon>Thermophagus</taxon>
    </lineage>
</organism>
<keyword evidence="1" id="KW-0812">Transmembrane</keyword>
<proteinExistence type="predicted"/>
<feature type="transmembrane region" description="Helical" evidence="1">
    <location>
        <begin position="136"/>
        <end position="156"/>
    </location>
</feature>
<evidence type="ECO:0000256" key="1">
    <source>
        <dbReference type="SAM" id="Phobius"/>
    </source>
</evidence>
<dbReference type="PANTHER" id="PTHR34220">
    <property type="entry name" value="SENSOR HISTIDINE KINASE YPDA"/>
    <property type="match status" value="1"/>
</dbReference>
<evidence type="ECO:0000313" key="4">
    <source>
        <dbReference type="Proteomes" id="UP000181976"/>
    </source>
</evidence>
<dbReference type="EMBL" id="FONA01000020">
    <property type="protein sequence ID" value="SFE84048.1"/>
    <property type="molecule type" value="Genomic_DNA"/>
</dbReference>
<dbReference type="GO" id="GO:0000155">
    <property type="term" value="F:phosphorelay sensor kinase activity"/>
    <property type="evidence" value="ECO:0007669"/>
    <property type="project" value="InterPro"/>
</dbReference>
<keyword evidence="1" id="KW-1133">Transmembrane helix</keyword>
<name>A0A1I2DUE7_9BACT</name>
<keyword evidence="3" id="KW-0808">Transferase</keyword>
<reference evidence="3 4" key="1">
    <citation type="submission" date="2016-10" db="EMBL/GenBank/DDBJ databases">
        <authorList>
            <person name="de Groot N.N."/>
        </authorList>
    </citation>
    <scope>NUCLEOTIDE SEQUENCE [LARGE SCALE GENOMIC DNA]</scope>
    <source>
        <strain evidence="3 4">DSM 19012</strain>
    </source>
</reference>
<keyword evidence="3" id="KW-0418">Kinase</keyword>
<evidence type="ECO:0000259" key="2">
    <source>
        <dbReference type="Pfam" id="PF06580"/>
    </source>
</evidence>
<dbReference type="RefSeq" id="WP_010526561.1">
    <property type="nucleotide sequence ID" value="NZ_AFSL01000012.1"/>
</dbReference>
<dbReference type="InterPro" id="IPR036890">
    <property type="entry name" value="HATPase_C_sf"/>
</dbReference>
<dbReference type="Proteomes" id="UP000181976">
    <property type="component" value="Unassembled WGS sequence"/>
</dbReference>
<feature type="domain" description="Signal transduction histidine kinase internal region" evidence="2">
    <location>
        <begin position="177"/>
        <end position="254"/>
    </location>
</feature>
<dbReference type="InParanoid" id="A0A1I2DUE7"/>
<gene>
    <name evidence="3" type="ORF">SAMN05444380_12026</name>
</gene>
<feature type="transmembrane region" description="Helical" evidence="1">
    <location>
        <begin position="79"/>
        <end position="99"/>
    </location>
</feature>
<dbReference type="AlphaFoldDB" id="A0A1I2DUE7"/>
<feature type="transmembrane region" description="Helical" evidence="1">
    <location>
        <begin position="16"/>
        <end position="35"/>
    </location>
</feature>
<feature type="transmembrane region" description="Helical" evidence="1">
    <location>
        <begin position="47"/>
        <end position="67"/>
    </location>
</feature>
<accession>A0A1I2DUE7</accession>
<dbReference type="InterPro" id="IPR010559">
    <property type="entry name" value="Sig_transdc_His_kin_internal"/>
</dbReference>
<protein>
    <submittedName>
        <fullName evidence="3">Histidine kinase</fullName>
    </submittedName>
</protein>
<evidence type="ECO:0000313" key="3">
    <source>
        <dbReference type="EMBL" id="SFE84048.1"/>
    </source>
</evidence>
<dbReference type="OrthoDB" id="9809908at2"/>
<dbReference type="Gene3D" id="3.30.565.10">
    <property type="entry name" value="Histidine kinase-like ATPase, C-terminal domain"/>
    <property type="match status" value="1"/>
</dbReference>